<dbReference type="AlphaFoldDB" id="B9RHK8"/>
<evidence type="ECO:0000313" key="1">
    <source>
        <dbReference type="EMBL" id="EEF49218.1"/>
    </source>
</evidence>
<dbReference type="Proteomes" id="UP000008311">
    <property type="component" value="Unassembled WGS sequence"/>
</dbReference>
<organism evidence="1 2">
    <name type="scientific">Ricinus communis</name>
    <name type="common">Castor bean</name>
    <dbReference type="NCBI Taxonomy" id="3988"/>
    <lineage>
        <taxon>Eukaryota</taxon>
        <taxon>Viridiplantae</taxon>
        <taxon>Streptophyta</taxon>
        <taxon>Embryophyta</taxon>
        <taxon>Tracheophyta</taxon>
        <taxon>Spermatophyta</taxon>
        <taxon>Magnoliopsida</taxon>
        <taxon>eudicotyledons</taxon>
        <taxon>Gunneridae</taxon>
        <taxon>Pentapetalae</taxon>
        <taxon>rosids</taxon>
        <taxon>fabids</taxon>
        <taxon>Malpighiales</taxon>
        <taxon>Euphorbiaceae</taxon>
        <taxon>Acalyphoideae</taxon>
        <taxon>Acalypheae</taxon>
        <taxon>Ricinus</taxon>
    </lineage>
</organism>
<proteinExistence type="predicted"/>
<dbReference type="InParanoid" id="B9RHK8"/>
<sequence>MKSITKIPRRRMILELCCCQQGENETLRSYLKRFKIEAIQIEDINVETMAMALKEGMRFEKLIEKLRKKILVPFSKLMALSRKYVDVDEGRRNDRKREQEKRAKK</sequence>
<protein>
    <recommendedName>
        <fullName evidence="3">Retrotransposon gag domain-containing protein</fullName>
    </recommendedName>
</protein>
<evidence type="ECO:0000313" key="2">
    <source>
        <dbReference type="Proteomes" id="UP000008311"/>
    </source>
</evidence>
<dbReference type="EMBL" id="EQ973779">
    <property type="protein sequence ID" value="EEF49218.1"/>
    <property type="molecule type" value="Genomic_DNA"/>
</dbReference>
<keyword evidence="2" id="KW-1185">Reference proteome</keyword>
<evidence type="ECO:0008006" key="3">
    <source>
        <dbReference type="Google" id="ProtNLM"/>
    </source>
</evidence>
<reference evidence="2" key="1">
    <citation type="journal article" date="2010" name="Nat. Biotechnol.">
        <title>Draft genome sequence of the oilseed species Ricinus communis.</title>
        <authorList>
            <person name="Chan A.P."/>
            <person name="Crabtree J."/>
            <person name="Zhao Q."/>
            <person name="Lorenzi H."/>
            <person name="Orvis J."/>
            <person name="Puiu D."/>
            <person name="Melake-Berhan A."/>
            <person name="Jones K.M."/>
            <person name="Redman J."/>
            <person name="Chen G."/>
            <person name="Cahoon E.B."/>
            <person name="Gedil M."/>
            <person name="Stanke M."/>
            <person name="Haas B.J."/>
            <person name="Wortman J.R."/>
            <person name="Fraser-Liggett C.M."/>
            <person name="Ravel J."/>
            <person name="Rabinowicz P.D."/>
        </authorList>
    </citation>
    <scope>NUCLEOTIDE SEQUENCE [LARGE SCALE GENOMIC DNA]</scope>
    <source>
        <strain evidence="2">cv. Hale</strain>
    </source>
</reference>
<accession>B9RHK8</accession>
<gene>
    <name evidence="1" type="ORF">RCOM_1528950</name>
</gene>
<name>B9RHK8_RICCO</name>